<dbReference type="InterPro" id="IPR016169">
    <property type="entry name" value="FAD-bd_PCMH_sub2"/>
</dbReference>
<dbReference type="OrthoDB" id="407275at2759"/>
<dbReference type="Gene3D" id="3.30.465.10">
    <property type="match status" value="1"/>
</dbReference>
<reference evidence="1 2" key="1">
    <citation type="submission" date="2019-05" db="EMBL/GenBank/DDBJ databases">
        <title>Mikania micrantha, genome provides insights into the molecular mechanism of rapid growth.</title>
        <authorList>
            <person name="Liu B."/>
        </authorList>
    </citation>
    <scope>NUCLEOTIDE SEQUENCE [LARGE SCALE GENOMIC DNA]</scope>
    <source>
        <strain evidence="1">NLD-2019</strain>
        <tissue evidence="1">Leaf</tissue>
    </source>
</reference>
<proteinExistence type="predicted"/>
<dbReference type="Gene3D" id="3.40.462.20">
    <property type="match status" value="1"/>
</dbReference>
<keyword evidence="2" id="KW-1185">Reference proteome</keyword>
<dbReference type="AlphaFoldDB" id="A0A5N6NEV9"/>
<dbReference type="EMBL" id="SZYD01000012">
    <property type="protein sequence ID" value="KAD4585800.1"/>
    <property type="molecule type" value="Genomic_DNA"/>
</dbReference>
<evidence type="ECO:0000313" key="2">
    <source>
        <dbReference type="Proteomes" id="UP000326396"/>
    </source>
</evidence>
<dbReference type="Proteomes" id="UP000326396">
    <property type="component" value="Linkage Group LG2"/>
</dbReference>
<comment type="caution">
    <text evidence="1">The sequence shown here is derived from an EMBL/GenBank/DDBJ whole genome shotgun (WGS) entry which is preliminary data.</text>
</comment>
<sequence>MKNSKSPLRLRELSETEVRLCSNFDTQIRTNEIPADATPFTHRAGNLFKIQYSVNWNDEDPKLEKDYVNQSRVMYNFMTNYVSKNPRGAFLNYRDLDIGAMAGTGKNAYRSGKVNGEKHFTRDN</sequence>
<organism evidence="1 2">
    <name type="scientific">Mikania micrantha</name>
    <name type="common">bitter vine</name>
    <dbReference type="NCBI Taxonomy" id="192012"/>
    <lineage>
        <taxon>Eukaryota</taxon>
        <taxon>Viridiplantae</taxon>
        <taxon>Streptophyta</taxon>
        <taxon>Embryophyta</taxon>
        <taxon>Tracheophyta</taxon>
        <taxon>Spermatophyta</taxon>
        <taxon>Magnoliopsida</taxon>
        <taxon>eudicotyledons</taxon>
        <taxon>Gunneridae</taxon>
        <taxon>Pentapetalae</taxon>
        <taxon>asterids</taxon>
        <taxon>campanulids</taxon>
        <taxon>Asterales</taxon>
        <taxon>Asteraceae</taxon>
        <taxon>Asteroideae</taxon>
        <taxon>Heliantheae alliance</taxon>
        <taxon>Eupatorieae</taxon>
        <taxon>Mikania</taxon>
    </lineage>
</organism>
<evidence type="ECO:0000313" key="1">
    <source>
        <dbReference type="EMBL" id="KAD4585800.1"/>
    </source>
</evidence>
<name>A0A5N6NEV9_9ASTR</name>
<accession>A0A5N6NEV9</accession>
<evidence type="ECO:0008006" key="3">
    <source>
        <dbReference type="Google" id="ProtNLM"/>
    </source>
</evidence>
<dbReference type="PANTHER" id="PTHR32448">
    <property type="entry name" value="OS08G0158400 PROTEIN"/>
    <property type="match status" value="1"/>
</dbReference>
<protein>
    <recommendedName>
        <fullName evidence="3">Berberine/berberine-like domain-containing protein</fullName>
    </recommendedName>
</protein>
<gene>
    <name evidence="1" type="ORF">E3N88_23401</name>
</gene>